<accession>A0ABN2XLS7</accession>
<dbReference type="PANTHER" id="PTHR33303:SF2">
    <property type="entry name" value="COA-BINDING DOMAIN-CONTAINING PROTEIN"/>
    <property type="match status" value="1"/>
</dbReference>
<feature type="domain" description="CoA-binding" evidence="1">
    <location>
        <begin position="36"/>
        <end position="134"/>
    </location>
</feature>
<name>A0ABN2XLS7_9ACTN</name>
<dbReference type="InterPro" id="IPR036291">
    <property type="entry name" value="NAD(P)-bd_dom_sf"/>
</dbReference>
<proteinExistence type="predicted"/>
<gene>
    <name evidence="2" type="ORF">GCM10009726_32230</name>
</gene>
<comment type="caution">
    <text evidence="2">The sequence shown here is derived from an EMBL/GenBank/DDBJ whole genome shotgun (WGS) entry which is preliminary data.</text>
</comment>
<dbReference type="SUPFAM" id="SSF51735">
    <property type="entry name" value="NAD(P)-binding Rossmann-fold domains"/>
    <property type="match status" value="1"/>
</dbReference>
<keyword evidence="3" id="KW-1185">Reference proteome</keyword>
<evidence type="ECO:0000313" key="2">
    <source>
        <dbReference type="EMBL" id="GAA2114168.1"/>
    </source>
</evidence>
<evidence type="ECO:0000259" key="1">
    <source>
        <dbReference type="SMART" id="SM00881"/>
    </source>
</evidence>
<dbReference type="PANTHER" id="PTHR33303">
    <property type="entry name" value="CYTOPLASMIC PROTEIN-RELATED"/>
    <property type="match status" value="1"/>
</dbReference>
<dbReference type="InterPro" id="IPR003781">
    <property type="entry name" value="CoA-bd"/>
</dbReference>
<protein>
    <submittedName>
        <fullName evidence="2">CoA-binding protein</fullName>
    </submittedName>
</protein>
<reference evidence="2 3" key="1">
    <citation type="journal article" date="2019" name="Int. J. Syst. Evol. Microbiol.">
        <title>The Global Catalogue of Microorganisms (GCM) 10K type strain sequencing project: providing services to taxonomists for standard genome sequencing and annotation.</title>
        <authorList>
            <consortium name="The Broad Institute Genomics Platform"/>
            <consortium name="The Broad Institute Genome Sequencing Center for Infectious Disease"/>
            <person name="Wu L."/>
            <person name="Ma J."/>
        </authorList>
    </citation>
    <scope>NUCLEOTIDE SEQUENCE [LARGE SCALE GENOMIC DNA]</scope>
    <source>
        <strain evidence="2 3">JCM 13813</strain>
    </source>
</reference>
<dbReference type="Gene3D" id="3.40.50.720">
    <property type="entry name" value="NAD(P)-binding Rossmann-like Domain"/>
    <property type="match status" value="1"/>
</dbReference>
<dbReference type="SMART" id="SM00881">
    <property type="entry name" value="CoA_binding"/>
    <property type="match status" value="1"/>
</dbReference>
<organism evidence="2 3">
    <name type="scientific">Nocardioides furvisabuli</name>
    <dbReference type="NCBI Taxonomy" id="375542"/>
    <lineage>
        <taxon>Bacteria</taxon>
        <taxon>Bacillati</taxon>
        <taxon>Actinomycetota</taxon>
        <taxon>Actinomycetes</taxon>
        <taxon>Propionibacteriales</taxon>
        <taxon>Nocardioidaceae</taxon>
        <taxon>Nocardioides</taxon>
    </lineage>
</organism>
<dbReference type="Proteomes" id="UP001501161">
    <property type="component" value="Unassembled WGS sequence"/>
</dbReference>
<dbReference type="EMBL" id="BAAAMQ010000015">
    <property type="protein sequence ID" value="GAA2114168.1"/>
    <property type="molecule type" value="Genomic_DNA"/>
</dbReference>
<dbReference type="Pfam" id="PF13380">
    <property type="entry name" value="CoA_binding_2"/>
    <property type="match status" value="1"/>
</dbReference>
<evidence type="ECO:0000313" key="3">
    <source>
        <dbReference type="Proteomes" id="UP001501161"/>
    </source>
</evidence>
<sequence>MTRNSRTSKLSGAEVYGVAMTTSAQSWQDPETVGRMLDDLETWAVVGLSGDPSRTAYSIASLLQERGKRIVPIHPVFADPHAHPVLGEQGYAALADVPFPVDVVDVFRRSDAAGEFADQAVTIGAKGVWFQLGVVDEDAFARTRAAGVAMVMDTCPAIEWRRRGR</sequence>